<dbReference type="Gene3D" id="1.10.287.70">
    <property type="match status" value="1"/>
</dbReference>
<comment type="subcellular location">
    <subcellularLocation>
        <location evidence="10">Cell membrane</location>
        <topology evidence="10">Multi-pass membrane protein</topology>
    </subcellularLocation>
    <subcellularLocation>
        <location evidence="1">Membrane</location>
        <topology evidence="1">Multi-pass membrane protein</topology>
    </subcellularLocation>
</comment>
<protein>
    <recommendedName>
        <fullName evidence="3">cytochrome-c oxidase</fullName>
        <ecNumber evidence="3">7.1.1.9</ecNumber>
    </recommendedName>
    <alternativeName>
        <fullName evidence="8">Cytochrome aa3 subunit 3</fullName>
    </alternativeName>
    <alternativeName>
        <fullName evidence="9">Cytochrome c oxidase polypeptide III</fullName>
    </alternativeName>
</protein>
<evidence type="ECO:0000256" key="7">
    <source>
        <dbReference type="ARBA" id="ARBA00023136"/>
    </source>
</evidence>
<dbReference type="PROSITE" id="PS50253">
    <property type="entry name" value="COX3"/>
    <property type="match status" value="1"/>
</dbReference>
<feature type="transmembrane region" description="Helical" evidence="11">
    <location>
        <begin position="20"/>
        <end position="42"/>
    </location>
</feature>
<keyword evidence="4 10" id="KW-0812">Transmembrane</keyword>
<evidence type="ECO:0000256" key="3">
    <source>
        <dbReference type="ARBA" id="ARBA00012949"/>
    </source>
</evidence>
<reference evidence="13 14" key="1">
    <citation type="submission" date="2015-12" db="EMBL/GenBank/DDBJ databases">
        <authorList>
            <person name="Shamseldin A."/>
            <person name="Moawad H."/>
            <person name="Abd El-Rahim W.M."/>
            <person name="Sadowsky M.J."/>
        </authorList>
    </citation>
    <scope>NUCLEOTIDE SEQUENCE [LARGE SCALE GENOMIC DNA]</scope>
    <source>
        <strain evidence="13 14">WF1</strain>
    </source>
</reference>
<dbReference type="InterPro" id="IPR035973">
    <property type="entry name" value="Cyt_c_oxidase_su3-like_sf"/>
</dbReference>
<keyword evidence="7 11" id="KW-0472">Membrane</keyword>
<dbReference type="STRING" id="1420851.AU255_16110"/>
<keyword evidence="5" id="KW-1278">Translocase</keyword>
<evidence type="ECO:0000256" key="2">
    <source>
        <dbReference type="ARBA" id="ARBA00010581"/>
    </source>
</evidence>
<evidence type="ECO:0000256" key="4">
    <source>
        <dbReference type="ARBA" id="ARBA00022692"/>
    </source>
</evidence>
<evidence type="ECO:0000256" key="9">
    <source>
        <dbReference type="ARBA" id="ARBA00031625"/>
    </source>
</evidence>
<evidence type="ECO:0000256" key="1">
    <source>
        <dbReference type="ARBA" id="ARBA00004141"/>
    </source>
</evidence>
<evidence type="ECO:0000256" key="5">
    <source>
        <dbReference type="ARBA" id="ARBA00022967"/>
    </source>
</evidence>
<dbReference type="GO" id="GO:0004129">
    <property type="term" value="F:cytochrome-c oxidase activity"/>
    <property type="evidence" value="ECO:0007669"/>
    <property type="project" value="UniProtKB-EC"/>
</dbReference>
<evidence type="ECO:0000256" key="8">
    <source>
        <dbReference type="ARBA" id="ARBA00031400"/>
    </source>
</evidence>
<dbReference type="InterPro" id="IPR033945">
    <property type="entry name" value="Cyt_c_oxase_su3_dom"/>
</dbReference>
<dbReference type="InterPro" id="IPR000298">
    <property type="entry name" value="Cyt_c_oxidase-like_su3"/>
</dbReference>
<keyword evidence="14" id="KW-1185">Reference proteome</keyword>
<dbReference type="Proteomes" id="UP000191980">
    <property type="component" value="Unassembled WGS sequence"/>
</dbReference>
<comment type="caution">
    <text evidence="13">The sequence shown here is derived from an EMBL/GenBank/DDBJ whole genome shotgun (WGS) entry which is preliminary data.</text>
</comment>
<gene>
    <name evidence="13" type="ORF">AU255_16110</name>
</gene>
<dbReference type="Gene3D" id="1.20.120.80">
    <property type="entry name" value="Cytochrome c oxidase, subunit III, four-helix bundle"/>
    <property type="match status" value="1"/>
</dbReference>
<dbReference type="FunFam" id="1.20.120.80:FF:000003">
    <property type="entry name" value="Cytochrome c oxidase subunit 3"/>
    <property type="match status" value="1"/>
</dbReference>
<dbReference type="InterPro" id="IPR024791">
    <property type="entry name" value="Cyt_c/ubiquinol_Oxase_su3"/>
</dbReference>
<name>A0A1V8M2D7_9GAMM</name>
<evidence type="ECO:0000313" key="14">
    <source>
        <dbReference type="Proteomes" id="UP000191980"/>
    </source>
</evidence>
<evidence type="ECO:0000313" key="13">
    <source>
        <dbReference type="EMBL" id="OQK15730.1"/>
    </source>
</evidence>
<feature type="domain" description="Heme-copper oxidase subunit III family profile" evidence="12">
    <location>
        <begin position="10"/>
        <end position="296"/>
    </location>
</feature>
<feature type="transmembrane region" description="Helical" evidence="11">
    <location>
        <begin position="277"/>
        <end position="295"/>
    </location>
</feature>
<dbReference type="RefSeq" id="WP_080523964.1">
    <property type="nucleotide sequence ID" value="NZ_LPUF01000003.1"/>
</dbReference>
<evidence type="ECO:0000256" key="10">
    <source>
        <dbReference type="RuleBase" id="RU003376"/>
    </source>
</evidence>
<dbReference type="PANTHER" id="PTHR11403">
    <property type="entry name" value="CYTOCHROME C OXIDASE SUBUNIT III"/>
    <property type="match status" value="1"/>
</dbReference>
<dbReference type="PANTHER" id="PTHR11403:SF7">
    <property type="entry name" value="CYTOCHROME C OXIDASE SUBUNIT 3"/>
    <property type="match status" value="1"/>
</dbReference>
<dbReference type="CDD" id="cd01665">
    <property type="entry name" value="Cyt_c_Oxidase_III"/>
    <property type="match status" value="1"/>
</dbReference>
<accession>A0A1V8M2D7</accession>
<feature type="transmembrane region" description="Helical" evidence="11">
    <location>
        <begin position="191"/>
        <end position="213"/>
    </location>
</feature>
<dbReference type="EC" id="7.1.1.9" evidence="3"/>
<dbReference type="InterPro" id="IPR013833">
    <property type="entry name" value="Cyt_c_oxidase_su3_a-hlx"/>
</dbReference>
<sequence>MNVQPIKHSRNSQYFIPGPSVWPVSLCASIILFFIGAANWLHDRWFGPYLLYLGLLCILGAMCAWFTNVIRENKASNYNTQVGYSFRWGMTWFIFSEVLFFASFFGALFYTRVFSVPELSGAIRPLTHILLWPDFSGGWPLLHNPDNRQFLGANSVGNIWGIPALNTLLLLSSGVTLTIAHWGLCLKRRAVLIGGLFFTILLGATFLGCQASEYYAAYQQHGLTLNAGSYGSLFFLLTGFHGAHVTIGSTMLIVMLIRSIQGDFSPENHFAFSATAWYWHFVDVVWLMLFIFFYWI</sequence>
<feature type="transmembrane region" description="Helical" evidence="11">
    <location>
        <begin position="233"/>
        <end position="257"/>
    </location>
</feature>
<dbReference type="GO" id="GO:0019646">
    <property type="term" value="P:aerobic electron transport chain"/>
    <property type="evidence" value="ECO:0007669"/>
    <property type="project" value="InterPro"/>
</dbReference>
<dbReference type="EMBL" id="LPUF01000003">
    <property type="protein sequence ID" value="OQK15730.1"/>
    <property type="molecule type" value="Genomic_DNA"/>
</dbReference>
<proteinExistence type="inferred from homology"/>
<evidence type="ECO:0000256" key="6">
    <source>
        <dbReference type="ARBA" id="ARBA00022989"/>
    </source>
</evidence>
<keyword evidence="6 11" id="KW-1133">Transmembrane helix</keyword>
<feature type="transmembrane region" description="Helical" evidence="11">
    <location>
        <begin position="90"/>
        <end position="110"/>
    </location>
</feature>
<evidence type="ECO:0000256" key="11">
    <source>
        <dbReference type="SAM" id="Phobius"/>
    </source>
</evidence>
<organism evidence="13 14">
    <name type="scientific">Methyloprofundus sedimenti</name>
    <dbReference type="NCBI Taxonomy" id="1420851"/>
    <lineage>
        <taxon>Bacteria</taxon>
        <taxon>Pseudomonadati</taxon>
        <taxon>Pseudomonadota</taxon>
        <taxon>Gammaproteobacteria</taxon>
        <taxon>Methylococcales</taxon>
        <taxon>Methylococcaceae</taxon>
        <taxon>Methyloprofundus</taxon>
    </lineage>
</organism>
<dbReference type="AlphaFoldDB" id="A0A1V8M2D7"/>
<dbReference type="SUPFAM" id="SSF81452">
    <property type="entry name" value="Cytochrome c oxidase subunit III-like"/>
    <property type="match status" value="1"/>
</dbReference>
<evidence type="ECO:0000259" key="12">
    <source>
        <dbReference type="PROSITE" id="PS50253"/>
    </source>
</evidence>
<dbReference type="GO" id="GO:0005886">
    <property type="term" value="C:plasma membrane"/>
    <property type="evidence" value="ECO:0007669"/>
    <property type="project" value="UniProtKB-SubCell"/>
</dbReference>
<comment type="similarity">
    <text evidence="2 10">Belongs to the cytochrome c oxidase subunit 3 family.</text>
</comment>
<dbReference type="Pfam" id="PF00510">
    <property type="entry name" value="COX3"/>
    <property type="match status" value="2"/>
</dbReference>
<feature type="transmembrane region" description="Helical" evidence="11">
    <location>
        <begin position="162"/>
        <end position="184"/>
    </location>
</feature>
<feature type="transmembrane region" description="Helical" evidence="11">
    <location>
        <begin position="49"/>
        <end position="70"/>
    </location>
</feature>